<evidence type="ECO:0000313" key="1">
    <source>
        <dbReference type="EMBL" id="KAK7354332.1"/>
    </source>
</evidence>
<keyword evidence="2" id="KW-1185">Reference proteome</keyword>
<name>A0AAN9R053_PHACN</name>
<protein>
    <submittedName>
        <fullName evidence="1">Uncharacterized protein</fullName>
    </submittedName>
</protein>
<reference evidence="1 2" key="1">
    <citation type="submission" date="2024-01" db="EMBL/GenBank/DDBJ databases">
        <title>The genomes of 5 underutilized Papilionoideae crops provide insights into root nodulation and disease resistanc.</title>
        <authorList>
            <person name="Jiang F."/>
        </authorList>
    </citation>
    <scope>NUCLEOTIDE SEQUENCE [LARGE SCALE GENOMIC DNA]</scope>
    <source>
        <strain evidence="1">JINMINGXINNONG_FW02</strain>
        <tissue evidence="1">Leaves</tissue>
    </source>
</reference>
<evidence type="ECO:0000313" key="2">
    <source>
        <dbReference type="Proteomes" id="UP001374584"/>
    </source>
</evidence>
<sequence length="68" mass="7152">MGNSRGIDVDAENLEVEGSELEDGLRMVSGVGQLSELGRARATQSVLKNPNPLKDDEAFAVLAVAVLV</sequence>
<gene>
    <name evidence="1" type="ORF">VNO80_19792</name>
</gene>
<accession>A0AAN9R053</accession>
<dbReference type="EMBL" id="JAYMYR010000007">
    <property type="protein sequence ID" value="KAK7354332.1"/>
    <property type="molecule type" value="Genomic_DNA"/>
</dbReference>
<organism evidence="1 2">
    <name type="scientific">Phaseolus coccineus</name>
    <name type="common">Scarlet runner bean</name>
    <name type="synonym">Phaseolus multiflorus</name>
    <dbReference type="NCBI Taxonomy" id="3886"/>
    <lineage>
        <taxon>Eukaryota</taxon>
        <taxon>Viridiplantae</taxon>
        <taxon>Streptophyta</taxon>
        <taxon>Embryophyta</taxon>
        <taxon>Tracheophyta</taxon>
        <taxon>Spermatophyta</taxon>
        <taxon>Magnoliopsida</taxon>
        <taxon>eudicotyledons</taxon>
        <taxon>Gunneridae</taxon>
        <taxon>Pentapetalae</taxon>
        <taxon>rosids</taxon>
        <taxon>fabids</taxon>
        <taxon>Fabales</taxon>
        <taxon>Fabaceae</taxon>
        <taxon>Papilionoideae</taxon>
        <taxon>50 kb inversion clade</taxon>
        <taxon>NPAAA clade</taxon>
        <taxon>indigoferoid/millettioid clade</taxon>
        <taxon>Phaseoleae</taxon>
        <taxon>Phaseolus</taxon>
    </lineage>
</organism>
<proteinExistence type="predicted"/>
<comment type="caution">
    <text evidence="1">The sequence shown here is derived from an EMBL/GenBank/DDBJ whole genome shotgun (WGS) entry which is preliminary data.</text>
</comment>
<dbReference type="AlphaFoldDB" id="A0AAN9R053"/>
<dbReference type="Proteomes" id="UP001374584">
    <property type="component" value="Unassembled WGS sequence"/>
</dbReference>